<evidence type="ECO:0000256" key="5">
    <source>
        <dbReference type="ARBA" id="ARBA00022519"/>
    </source>
</evidence>
<keyword evidence="10" id="KW-1133">Transmembrane helix</keyword>
<keyword evidence="13" id="KW-1185">Reference proteome</keyword>
<evidence type="ECO:0000256" key="9">
    <source>
        <dbReference type="ARBA" id="ARBA00023136"/>
    </source>
</evidence>
<dbReference type="InterPro" id="IPR050319">
    <property type="entry name" value="ABC_transp_ATP-bind"/>
</dbReference>
<evidence type="ECO:0000256" key="3">
    <source>
        <dbReference type="ARBA" id="ARBA00022448"/>
    </source>
</evidence>
<evidence type="ECO:0000256" key="1">
    <source>
        <dbReference type="ARBA" id="ARBA00004417"/>
    </source>
</evidence>
<proteinExistence type="inferred from homology"/>
<dbReference type="InterPro" id="IPR013563">
    <property type="entry name" value="Oligopep_ABC_C"/>
</dbReference>
<dbReference type="Pfam" id="PF08352">
    <property type="entry name" value="oligo_HPY"/>
    <property type="match status" value="1"/>
</dbReference>
<evidence type="ECO:0000313" key="12">
    <source>
        <dbReference type="EMBL" id="MCX2697522.1"/>
    </source>
</evidence>
<feature type="transmembrane region" description="Helical" evidence="10">
    <location>
        <begin position="6"/>
        <end position="26"/>
    </location>
</feature>
<gene>
    <name evidence="12" type="ORF">OPR82_12200</name>
</gene>
<evidence type="ECO:0000313" key="13">
    <source>
        <dbReference type="Proteomes" id="UP001301216"/>
    </source>
</evidence>
<dbReference type="Proteomes" id="UP001301216">
    <property type="component" value="Unassembled WGS sequence"/>
</dbReference>
<evidence type="ECO:0000256" key="2">
    <source>
        <dbReference type="ARBA" id="ARBA00005417"/>
    </source>
</evidence>
<evidence type="ECO:0000256" key="4">
    <source>
        <dbReference type="ARBA" id="ARBA00022475"/>
    </source>
</evidence>
<dbReference type="PANTHER" id="PTHR43776">
    <property type="entry name" value="TRANSPORT ATP-BINDING PROTEIN"/>
    <property type="match status" value="1"/>
</dbReference>
<dbReference type="Gene3D" id="3.40.50.300">
    <property type="entry name" value="P-loop containing nucleotide triphosphate hydrolases"/>
    <property type="match status" value="1"/>
</dbReference>
<dbReference type="SUPFAM" id="SSF52540">
    <property type="entry name" value="P-loop containing nucleoside triphosphate hydrolases"/>
    <property type="match status" value="1"/>
</dbReference>
<keyword evidence="5" id="KW-0997">Cell inner membrane</keyword>
<dbReference type="InterPro" id="IPR027417">
    <property type="entry name" value="P-loop_NTPase"/>
</dbReference>
<keyword evidence="9 10" id="KW-0472">Membrane</keyword>
<organism evidence="12 13">
    <name type="scientific">Ochrobactrum chromiisoli</name>
    <dbReference type="NCBI Taxonomy" id="2993941"/>
    <lineage>
        <taxon>Bacteria</taxon>
        <taxon>Pseudomonadati</taxon>
        <taxon>Pseudomonadota</taxon>
        <taxon>Alphaproteobacteria</taxon>
        <taxon>Hyphomicrobiales</taxon>
        <taxon>Brucellaceae</taxon>
        <taxon>Brucella/Ochrobactrum group</taxon>
        <taxon>Ochrobactrum</taxon>
    </lineage>
</organism>
<comment type="subcellular location">
    <subcellularLocation>
        <location evidence="1">Cell inner membrane</location>
        <topology evidence="1">Peripheral membrane protein</topology>
    </subcellularLocation>
</comment>
<sequence>MSERTTFVMVSQNIALVALLCQWLIVPKKGRIVEQGDTQQLLTDPQHAYTRKLLNNLPRMPDVDFL</sequence>
<keyword evidence="3" id="KW-0813">Transport</keyword>
<keyword evidence="4" id="KW-1003">Cell membrane</keyword>
<evidence type="ECO:0000259" key="11">
    <source>
        <dbReference type="Pfam" id="PF08352"/>
    </source>
</evidence>
<name>A0ABT3QPI2_9HYPH</name>
<evidence type="ECO:0000256" key="8">
    <source>
        <dbReference type="ARBA" id="ARBA00022967"/>
    </source>
</evidence>
<keyword evidence="6" id="KW-0547">Nucleotide-binding</keyword>
<accession>A0ABT3QPI2</accession>
<keyword evidence="10" id="KW-0812">Transmembrane</keyword>
<dbReference type="RefSeq" id="WP_265985068.1">
    <property type="nucleotide sequence ID" value="NZ_JAPHAV010000005.1"/>
</dbReference>
<protein>
    <recommendedName>
        <fullName evidence="11">Oligopeptide/dipeptide ABC transporter C-terminal domain-containing protein</fullName>
    </recommendedName>
</protein>
<feature type="domain" description="Oligopeptide/dipeptide ABC transporter C-terminal" evidence="11">
    <location>
        <begin position="33"/>
        <end position="60"/>
    </location>
</feature>
<evidence type="ECO:0000256" key="7">
    <source>
        <dbReference type="ARBA" id="ARBA00022840"/>
    </source>
</evidence>
<keyword evidence="7" id="KW-0067">ATP-binding</keyword>
<evidence type="ECO:0000256" key="10">
    <source>
        <dbReference type="SAM" id="Phobius"/>
    </source>
</evidence>
<dbReference type="EMBL" id="JAPHAV010000005">
    <property type="protein sequence ID" value="MCX2697522.1"/>
    <property type="molecule type" value="Genomic_DNA"/>
</dbReference>
<evidence type="ECO:0000256" key="6">
    <source>
        <dbReference type="ARBA" id="ARBA00022741"/>
    </source>
</evidence>
<reference evidence="12 13" key="1">
    <citation type="submission" date="2022-11" db="EMBL/GenBank/DDBJ databases">
        <title>Brucella sp. YY2X, whole genome shotgun sequencing project.</title>
        <authorList>
            <person name="Yang Y."/>
        </authorList>
    </citation>
    <scope>NUCLEOTIDE SEQUENCE [LARGE SCALE GENOMIC DNA]</scope>
    <source>
        <strain evidence="12 13">YY2X</strain>
    </source>
</reference>
<comment type="similarity">
    <text evidence="2">Belongs to the ABC transporter superfamily.</text>
</comment>
<comment type="caution">
    <text evidence="12">The sequence shown here is derived from an EMBL/GenBank/DDBJ whole genome shotgun (WGS) entry which is preliminary data.</text>
</comment>
<dbReference type="PANTHER" id="PTHR43776:SF7">
    <property type="entry name" value="D,D-DIPEPTIDE TRANSPORT ATP-BINDING PROTEIN DDPF-RELATED"/>
    <property type="match status" value="1"/>
</dbReference>
<keyword evidence="8" id="KW-1278">Translocase</keyword>